<accession>A0A1G4IPR0</accession>
<protein>
    <submittedName>
        <fullName evidence="2">LANO_0A03642g1_1</fullName>
    </submittedName>
</protein>
<proteinExistence type="predicted"/>
<dbReference type="OrthoDB" id="738517at2759"/>
<dbReference type="Pfam" id="PF00485">
    <property type="entry name" value="PRK"/>
    <property type="match status" value="1"/>
</dbReference>
<reference evidence="3" key="1">
    <citation type="submission" date="2016-03" db="EMBL/GenBank/DDBJ databases">
        <authorList>
            <person name="Devillers Hugo."/>
        </authorList>
    </citation>
    <scope>NUCLEOTIDE SEQUENCE [LARGE SCALE GENOMIC DNA]</scope>
</reference>
<dbReference type="GO" id="GO:0016301">
    <property type="term" value="F:kinase activity"/>
    <property type="evidence" value="ECO:0007669"/>
    <property type="project" value="InterPro"/>
</dbReference>
<sequence>MPRIIVSIGGGHVTEIHKTVLQIQKALLAAFVNTDVVIADLDKTLKTGERTYTNKDYDFEQVLSRLTDSAGSDVWEAILVCGKYALFDPKINELAQLKVFLDSDGDRRLIDLIQRNGAKDPGTLAELIQEYMGGLRPEMHKYIEPTRAHADLIMPSSTDSVGSAIVVDSIVKIVQDSKGGISHTTKLFPHLDFQAESLDIEKEKYYDLS</sequence>
<name>A0A1G4IPR0_9SACH</name>
<dbReference type="InterPro" id="IPR027417">
    <property type="entry name" value="P-loop_NTPase"/>
</dbReference>
<keyword evidence="3" id="KW-1185">Reference proteome</keyword>
<dbReference type="GO" id="GO:0005524">
    <property type="term" value="F:ATP binding"/>
    <property type="evidence" value="ECO:0007669"/>
    <property type="project" value="InterPro"/>
</dbReference>
<dbReference type="Proteomes" id="UP000189911">
    <property type="component" value="Chromosome A"/>
</dbReference>
<evidence type="ECO:0000313" key="3">
    <source>
        <dbReference type="Proteomes" id="UP000189911"/>
    </source>
</evidence>
<dbReference type="EMBL" id="LT598449">
    <property type="protein sequence ID" value="SCU78683.1"/>
    <property type="molecule type" value="Genomic_DNA"/>
</dbReference>
<evidence type="ECO:0000313" key="2">
    <source>
        <dbReference type="EMBL" id="SCU78683.1"/>
    </source>
</evidence>
<feature type="domain" description="Phosphoribulokinase/uridine kinase" evidence="1">
    <location>
        <begin position="45"/>
        <end position="157"/>
    </location>
</feature>
<dbReference type="InterPro" id="IPR006083">
    <property type="entry name" value="PRK/URK"/>
</dbReference>
<gene>
    <name evidence="2" type="ORF">LANO_0A03642G</name>
</gene>
<dbReference type="AlphaFoldDB" id="A0A1G4IPR0"/>
<dbReference type="Gene3D" id="3.40.50.300">
    <property type="entry name" value="P-loop containing nucleotide triphosphate hydrolases"/>
    <property type="match status" value="1"/>
</dbReference>
<evidence type="ECO:0000259" key="1">
    <source>
        <dbReference type="Pfam" id="PF00485"/>
    </source>
</evidence>
<dbReference type="SUPFAM" id="SSF52540">
    <property type="entry name" value="P-loop containing nucleoside triphosphate hydrolases"/>
    <property type="match status" value="1"/>
</dbReference>
<organism evidence="2 3">
    <name type="scientific">Lachancea nothofagi CBS 11611</name>
    <dbReference type="NCBI Taxonomy" id="1266666"/>
    <lineage>
        <taxon>Eukaryota</taxon>
        <taxon>Fungi</taxon>
        <taxon>Dikarya</taxon>
        <taxon>Ascomycota</taxon>
        <taxon>Saccharomycotina</taxon>
        <taxon>Saccharomycetes</taxon>
        <taxon>Saccharomycetales</taxon>
        <taxon>Saccharomycetaceae</taxon>
        <taxon>Lachancea</taxon>
    </lineage>
</organism>